<dbReference type="EMBL" id="CP025791">
    <property type="protein sequence ID" value="AUP79486.1"/>
    <property type="molecule type" value="Genomic_DNA"/>
</dbReference>
<accession>A0A2K9PR22</accession>
<dbReference type="GO" id="GO:0005829">
    <property type="term" value="C:cytosol"/>
    <property type="evidence" value="ECO:0007669"/>
    <property type="project" value="TreeGrafter"/>
</dbReference>
<dbReference type="Proteomes" id="UP000235826">
    <property type="component" value="Chromosome"/>
</dbReference>
<gene>
    <name evidence="3" type="ORF">C1H87_12520</name>
</gene>
<dbReference type="GO" id="GO:0003677">
    <property type="term" value="F:DNA binding"/>
    <property type="evidence" value="ECO:0007669"/>
    <property type="project" value="UniProtKB-KW"/>
</dbReference>
<name>A0A2K9PR22_9FLAO</name>
<dbReference type="InterPro" id="IPR001387">
    <property type="entry name" value="Cro/C1-type_HTH"/>
</dbReference>
<dbReference type="KEGG" id="fek:C1H87_12520"/>
<proteinExistence type="predicted"/>
<dbReference type="Gene3D" id="1.10.260.40">
    <property type="entry name" value="lambda repressor-like DNA-binding domains"/>
    <property type="match status" value="1"/>
</dbReference>
<dbReference type="InterPro" id="IPR010982">
    <property type="entry name" value="Lambda_DNA-bd_dom_sf"/>
</dbReference>
<dbReference type="GO" id="GO:0003700">
    <property type="term" value="F:DNA-binding transcription factor activity"/>
    <property type="evidence" value="ECO:0007669"/>
    <property type="project" value="TreeGrafter"/>
</dbReference>
<evidence type="ECO:0000259" key="2">
    <source>
        <dbReference type="PROSITE" id="PS50943"/>
    </source>
</evidence>
<dbReference type="PANTHER" id="PTHR46797">
    <property type="entry name" value="HTH-TYPE TRANSCRIPTIONAL REGULATOR"/>
    <property type="match status" value="1"/>
</dbReference>
<evidence type="ECO:0000256" key="1">
    <source>
        <dbReference type="ARBA" id="ARBA00023125"/>
    </source>
</evidence>
<keyword evidence="1" id="KW-0238">DNA-binding</keyword>
<dbReference type="OrthoDB" id="678057at2"/>
<dbReference type="SMART" id="SM00530">
    <property type="entry name" value="HTH_XRE"/>
    <property type="match status" value="1"/>
</dbReference>
<dbReference type="Pfam" id="PF01381">
    <property type="entry name" value="HTH_3"/>
    <property type="match status" value="1"/>
</dbReference>
<evidence type="ECO:0000313" key="4">
    <source>
        <dbReference type="Proteomes" id="UP000235826"/>
    </source>
</evidence>
<protein>
    <submittedName>
        <fullName evidence="3">XRE family transcriptional regulator</fullName>
    </submittedName>
</protein>
<keyword evidence="4" id="KW-1185">Reference proteome</keyword>
<dbReference type="InterPro" id="IPR050807">
    <property type="entry name" value="TransReg_Diox_bact_type"/>
</dbReference>
<dbReference type="PROSITE" id="PS50943">
    <property type="entry name" value="HTH_CROC1"/>
    <property type="match status" value="1"/>
</dbReference>
<sequence length="83" mass="9697">MYNETDKNNFKVLFGKNLKRIRESKKLSFRQLATRCNIDYSDISKIEKGKRNIQLSSLLELSIGLDVHPKELFDFEVGLGYNK</sequence>
<feature type="domain" description="HTH cro/C1-type" evidence="2">
    <location>
        <begin position="18"/>
        <end position="72"/>
    </location>
</feature>
<dbReference type="AlphaFoldDB" id="A0A2K9PR22"/>
<dbReference type="CDD" id="cd00093">
    <property type="entry name" value="HTH_XRE"/>
    <property type="match status" value="1"/>
</dbReference>
<reference evidence="3 4" key="1">
    <citation type="submission" date="2018-01" db="EMBL/GenBank/DDBJ databases">
        <title>Complete genome sequence of Flavivirga eckloniae ECD14 isolated from seaweed Ecklonia cava.</title>
        <authorList>
            <person name="Lee J.H."/>
            <person name="Baik K.S."/>
            <person name="Seong C.N."/>
        </authorList>
    </citation>
    <scope>NUCLEOTIDE SEQUENCE [LARGE SCALE GENOMIC DNA]</scope>
    <source>
        <strain evidence="3 4">ECD14</strain>
    </source>
</reference>
<evidence type="ECO:0000313" key="3">
    <source>
        <dbReference type="EMBL" id="AUP79486.1"/>
    </source>
</evidence>
<dbReference type="PANTHER" id="PTHR46797:SF1">
    <property type="entry name" value="METHYLPHOSPHONATE SYNTHASE"/>
    <property type="match status" value="1"/>
</dbReference>
<dbReference type="SUPFAM" id="SSF47413">
    <property type="entry name" value="lambda repressor-like DNA-binding domains"/>
    <property type="match status" value="1"/>
</dbReference>
<organism evidence="3 4">
    <name type="scientific">Flavivirga eckloniae</name>
    <dbReference type="NCBI Taxonomy" id="1803846"/>
    <lineage>
        <taxon>Bacteria</taxon>
        <taxon>Pseudomonadati</taxon>
        <taxon>Bacteroidota</taxon>
        <taxon>Flavobacteriia</taxon>
        <taxon>Flavobacteriales</taxon>
        <taxon>Flavobacteriaceae</taxon>
        <taxon>Flavivirga</taxon>
    </lineage>
</organism>